<reference evidence="2 3" key="1">
    <citation type="submission" date="2018-06" db="EMBL/GenBank/DDBJ databases">
        <authorList>
            <consortium name="Pathogen Informatics"/>
            <person name="Doyle S."/>
        </authorList>
    </citation>
    <scope>NUCLEOTIDE SEQUENCE [LARGE SCALE GENOMIC DNA]</scope>
    <source>
        <strain evidence="2 3">NCTC13316</strain>
    </source>
</reference>
<keyword evidence="3" id="KW-1185">Reference proteome</keyword>
<sequence length="126" mass="13690">MRKIALSFLCAGALISSATMAMTHSLSPKTSIDYELQANSPEVFTNFTIFKIHAVCKVQTQDESNIMHVKGLNRSGQVNGRVIKAGDELDIIIRNGDVFDLVAEAAAQVELTNKGPHSIKTKCQIS</sequence>
<protein>
    <submittedName>
        <fullName evidence="2">Uncharacterized protein</fullName>
    </submittedName>
</protein>
<organism evidence="2 3">
    <name type="scientific">Legionella busanensis</name>
    <dbReference type="NCBI Taxonomy" id="190655"/>
    <lineage>
        <taxon>Bacteria</taxon>
        <taxon>Pseudomonadati</taxon>
        <taxon>Pseudomonadota</taxon>
        <taxon>Gammaproteobacteria</taxon>
        <taxon>Legionellales</taxon>
        <taxon>Legionellaceae</taxon>
        <taxon>Legionella</taxon>
    </lineage>
</organism>
<dbReference type="RefSeq" id="WP_115330572.1">
    <property type="nucleotide sequence ID" value="NZ_CAAAHP010000007.1"/>
</dbReference>
<evidence type="ECO:0000313" key="3">
    <source>
        <dbReference type="Proteomes" id="UP000254794"/>
    </source>
</evidence>
<proteinExistence type="predicted"/>
<keyword evidence="1" id="KW-0732">Signal</keyword>
<name>A0A378JJN0_9GAMM</name>
<evidence type="ECO:0000313" key="2">
    <source>
        <dbReference type="EMBL" id="STX50898.1"/>
    </source>
</evidence>
<evidence type="ECO:0000256" key="1">
    <source>
        <dbReference type="SAM" id="SignalP"/>
    </source>
</evidence>
<dbReference type="AlphaFoldDB" id="A0A378JJN0"/>
<accession>A0A378JJN0</accession>
<feature type="chain" id="PRO_5016962729" evidence="1">
    <location>
        <begin position="22"/>
        <end position="126"/>
    </location>
</feature>
<dbReference type="OrthoDB" id="5641564at2"/>
<dbReference type="Proteomes" id="UP000254794">
    <property type="component" value="Unassembled WGS sequence"/>
</dbReference>
<dbReference type="EMBL" id="UGOD01000001">
    <property type="protein sequence ID" value="STX50898.1"/>
    <property type="molecule type" value="Genomic_DNA"/>
</dbReference>
<gene>
    <name evidence="2" type="ORF">NCTC13316_00986</name>
</gene>
<feature type="signal peptide" evidence="1">
    <location>
        <begin position="1"/>
        <end position="21"/>
    </location>
</feature>